<feature type="transmembrane region" description="Helical" evidence="1">
    <location>
        <begin position="329"/>
        <end position="352"/>
    </location>
</feature>
<dbReference type="Pfam" id="PF09913">
    <property type="entry name" value="DUF2142"/>
    <property type="match status" value="1"/>
</dbReference>
<gene>
    <name evidence="2" type="ordered locus">Closa_3818</name>
</gene>
<sequence length="534" mass="59946">MKLILNKNGLLLTAGTIFILAFLFLKTYMETIVGIPSPEFEAVRRFYWWLIVFGCGFLACLGGTLWILKDPPLFLFPGTVVVLGLFYMLVLTPFSTPDESAHFVSAYRLSSQFMGKQAVADDGFLAQATEEEKERISRGANVLVRSGDDVPGLYTAVGQSTYNLVLTEMFSLDNSREMTVRYEIPVNTTPVVYIPQAVGISLARLFHLGYIPLVYLGRLFNLLAFAGMAAMAVRVTPLKKELFMAVSCLPMTLHLAASFSYDAAFIGLSMMFFSWCFYLAYEKEKVTVRDTVLLALLLILLEPGKIVYLPVAGICLFIPASKFKSKKHYWISVISVIIAVIAAVFLVNRLVLSAWATSTESYVGWSEAAGYTLKDVWEHPYQIFQVYYETLVTQFDYYLITMLGGFLGNLDPDLTVPPFCLAILWYVLIASVIRREGEEAPMSGGQKGWMVFLVFLSACLVLASMLLGWTPKELTYITGVQGRYFIPLLPLVLLVIFDKRLVTSLDLRKSAWYLECFVSIYALIRICSTACLRY</sequence>
<feature type="transmembrane region" description="Helical" evidence="1">
    <location>
        <begin position="293"/>
        <end position="317"/>
    </location>
</feature>
<dbReference type="KEGG" id="csh:Closa_3818"/>
<name>D9R0A5_LACSW</name>
<dbReference type="HOGENOM" id="CLU_025380_0_2_9"/>
<organism evidence="2 3">
    <name type="scientific">Lacrimispora saccharolytica (strain ATCC 35040 / DSM 2544 / NRCC 2533 / WM1)</name>
    <name type="common">Clostridium saccharolyticum</name>
    <dbReference type="NCBI Taxonomy" id="610130"/>
    <lineage>
        <taxon>Bacteria</taxon>
        <taxon>Bacillati</taxon>
        <taxon>Bacillota</taxon>
        <taxon>Clostridia</taxon>
        <taxon>Lachnospirales</taxon>
        <taxon>Lachnospiraceae</taxon>
        <taxon>Lacrimispora</taxon>
    </lineage>
</organism>
<evidence type="ECO:0000256" key="1">
    <source>
        <dbReference type="SAM" id="Phobius"/>
    </source>
</evidence>
<reference evidence="2" key="1">
    <citation type="submission" date="2010-07" db="EMBL/GenBank/DDBJ databases">
        <title>Complete sequence of Clostridium saccharolyticum WM1.</title>
        <authorList>
            <consortium name="US DOE Joint Genome Institute"/>
            <person name="Lucas S."/>
            <person name="Copeland A."/>
            <person name="Lapidus A."/>
            <person name="Cheng J.-F."/>
            <person name="Bruce D."/>
            <person name="Goodwin L."/>
            <person name="Pitluck S."/>
            <person name="Chertkov O."/>
            <person name="Detter J.C."/>
            <person name="Han C."/>
            <person name="Tapia R."/>
            <person name="Land M."/>
            <person name="Hauser L."/>
            <person name="Chang Y.-J."/>
            <person name="Jeffries C."/>
            <person name="Kyrpides N."/>
            <person name="Ivanova N."/>
            <person name="Mikhailova N."/>
            <person name="Mouttaki H."/>
            <person name="Lin L."/>
            <person name="Zhou J."/>
            <person name="Hemme C.L."/>
            <person name="Woyke T."/>
        </authorList>
    </citation>
    <scope>NUCLEOTIDE SEQUENCE [LARGE SCALE GENOMIC DNA]</scope>
    <source>
        <strain evidence="2">WM1</strain>
    </source>
</reference>
<feature type="transmembrane region" description="Helical" evidence="1">
    <location>
        <begin position="74"/>
        <end position="94"/>
    </location>
</feature>
<dbReference type="STRING" id="610130.Closa_3818"/>
<dbReference type="PaxDb" id="610130-Closa_3818"/>
<feature type="transmembrane region" description="Helical" evidence="1">
    <location>
        <begin position="449"/>
        <end position="469"/>
    </location>
</feature>
<feature type="transmembrane region" description="Helical" evidence="1">
    <location>
        <begin position="191"/>
        <end position="213"/>
    </location>
</feature>
<dbReference type="AlphaFoldDB" id="D9R0A5"/>
<protein>
    <recommendedName>
        <fullName evidence="4">DUF2142 domain-containing protein</fullName>
    </recommendedName>
</protein>
<feature type="transmembrane region" description="Helical" evidence="1">
    <location>
        <begin position="6"/>
        <end position="25"/>
    </location>
</feature>
<keyword evidence="3" id="KW-1185">Reference proteome</keyword>
<feature type="transmembrane region" description="Helical" evidence="1">
    <location>
        <begin position="259"/>
        <end position="281"/>
    </location>
</feature>
<keyword evidence="1" id="KW-0812">Transmembrane</keyword>
<evidence type="ECO:0000313" key="2">
    <source>
        <dbReference type="EMBL" id="ADL06338.1"/>
    </source>
</evidence>
<feature type="transmembrane region" description="Helical" evidence="1">
    <location>
        <begin position="219"/>
        <end position="238"/>
    </location>
</feature>
<accession>D9R0A5</accession>
<dbReference type="Proteomes" id="UP000001662">
    <property type="component" value="Chromosome"/>
</dbReference>
<dbReference type="InterPro" id="IPR018674">
    <property type="entry name" value="DUF2142_membrane"/>
</dbReference>
<dbReference type="eggNOG" id="COG4713">
    <property type="taxonomic scope" value="Bacteria"/>
</dbReference>
<evidence type="ECO:0000313" key="3">
    <source>
        <dbReference type="Proteomes" id="UP000001662"/>
    </source>
</evidence>
<feature type="transmembrane region" description="Helical" evidence="1">
    <location>
        <begin position="484"/>
        <end position="502"/>
    </location>
</feature>
<dbReference type="OrthoDB" id="2220917at2"/>
<dbReference type="EMBL" id="CP002109">
    <property type="protein sequence ID" value="ADL06338.1"/>
    <property type="molecule type" value="Genomic_DNA"/>
</dbReference>
<dbReference type="RefSeq" id="WP_013274391.1">
    <property type="nucleotide sequence ID" value="NC_014376.1"/>
</dbReference>
<feature type="transmembrane region" description="Helical" evidence="1">
    <location>
        <begin position="46"/>
        <end position="68"/>
    </location>
</feature>
<evidence type="ECO:0008006" key="4">
    <source>
        <dbReference type="Google" id="ProtNLM"/>
    </source>
</evidence>
<keyword evidence="1" id="KW-1133">Transmembrane helix</keyword>
<keyword evidence="1" id="KW-0472">Membrane</keyword>
<proteinExistence type="predicted"/>